<dbReference type="InterPro" id="IPR013324">
    <property type="entry name" value="RNA_pol_sigma_r3/r4-like"/>
</dbReference>
<gene>
    <name evidence="8" type="ORF">TR51_27690</name>
</gene>
<feature type="domain" description="RNA polymerase sigma factor 70 region 4 type 2" evidence="7">
    <location>
        <begin position="156"/>
        <end position="205"/>
    </location>
</feature>
<dbReference type="EMBL" id="JXZB01000004">
    <property type="protein sequence ID" value="KIQ64036.1"/>
    <property type="molecule type" value="Genomic_DNA"/>
</dbReference>
<keyword evidence="2" id="KW-0805">Transcription regulation</keyword>
<dbReference type="InterPro" id="IPR013249">
    <property type="entry name" value="RNA_pol_sigma70_r4_t2"/>
</dbReference>
<dbReference type="GO" id="GO:0006352">
    <property type="term" value="P:DNA-templated transcription initiation"/>
    <property type="evidence" value="ECO:0007669"/>
    <property type="project" value="InterPro"/>
</dbReference>
<dbReference type="InterPro" id="IPR014284">
    <property type="entry name" value="RNA_pol_sigma-70_dom"/>
</dbReference>
<dbReference type="Proteomes" id="UP000032066">
    <property type="component" value="Unassembled WGS sequence"/>
</dbReference>
<dbReference type="Pfam" id="PF08281">
    <property type="entry name" value="Sigma70_r4_2"/>
    <property type="match status" value="1"/>
</dbReference>
<dbReference type="GO" id="GO:0003677">
    <property type="term" value="F:DNA binding"/>
    <property type="evidence" value="ECO:0007669"/>
    <property type="project" value="InterPro"/>
</dbReference>
<evidence type="ECO:0000256" key="4">
    <source>
        <dbReference type="ARBA" id="ARBA00023163"/>
    </source>
</evidence>
<keyword evidence="3" id="KW-0731">Sigma factor</keyword>
<dbReference type="PATRIC" id="fig|2064.6.peg.5876"/>
<accession>A0A0D0NXS0</accession>
<comment type="similarity">
    <text evidence="1">Belongs to the sigma-70 factor family. ECF subfamily.</text>
</comment>
<dbReference type="Gene3D" id="1.10.1740.10">
    <property type="match status" value="1"/>
</dbReference>
<feature type="domain" description="RNA polymerase sigma-70 region 2" evidence="6">
    <location>
        <begin position="53"/>
        <end position="123"/>
    </location>
</feature>
<evidence type="ECO:0000256" key="5">
    <source>
        <dbReference type="SAM" id="MobiDB-lite"/>
    </source>
</evidence>
<dbReference type="Pfam" id="PF04542">
    <property type="entry name" value="Sigma70_r2"/>
    <property type="match status" value="1"/>
</dbReference>
<evidence type="ECO:0000256" key="2">
    <source>
        <dbReference type="ARBA" id="ARBA00023015"/>
    </source>
</evidence>
<dbReference type="InterPro" id="IPR036388">
    <property type="entry name" value="WH-like_DNA-bd_sf"/>
</dbReference>
<keyword evidence="4" id="KW-0804">Transcription</keyword>
<dbReference type="AlphaFoldDB" id="A0A0D0NXS0"/>
<feature type="region of interest" description="Disordered" evidence="5">
    <location>
        <begin position="1"/>
        <end position="33"/>
    </location>
</feature>
<dbReference type="PANTHER" id="PTHR43133:SF66">
    <property type="entry name" value="ECF RNA POLYMERASE SIGMA FACTOR SIGK"/>
    <property type="match status" value="1"/>
</dbReference>
<dbReference type="InterPro" id="IPR013325">
    <property type="entry name" value="RNA_pol_sigma_r2"/>
</dbReference>
<dbReference type="PANTHER" id="PTHR43133">
    <property type="entry name" value="RNA POLYMERASE ECF-TYPE SIGMA FACTO"/>
    <property type="match status" value="1"/>
</dbReference>
<dbReference type="SUPFAM" id="SSF88946">
    <property type="entry name" value="Sigma2 domain of RNA polymerase sigma factors"/>
    <property type="match status" value="1"/>
</dbReference>
<dbReference type="InterPro" id="IPR007627">
    <property type="entry name" value="RNA_pol_sigma70_r2"/>
</dbReference>
<protein>
    <submittedName>
        <fullName evidence="8">RNA polymerase subunit sigma24</fullName>
    </submittedName>
</protein>
<organism evidence="8 9">
    <name type="scientific">Kitasatospora griseola</name>
    <name type="common">Streptomyces griseolosporeus</name>
    <dbReference type="NCBI Taxonomy" id="2064"/>
    <lineage>
        <taxon>Bacteria</taxon>
        <taxon>Bacillati</taxon>
        <taxon>Actinomycetota</taxon>
        <taxon>Actinomycetes</taxon>
        <taxon>Kitasatosporales</taxon>
        <taxon>Streptomycetaceae</taxon>
        <taxon>Kitasatospora</taxon>
    </lineage>
</organism>
<dbReference type="NCBIfam" id="TIGR02937">
    <property type="entry name" value="sigma70-ECF"/>
    <property type="match status" value="1"/>
</dbReference>
<reference evidence="8 9" key="1">
    <citation type="submission" date="2015-02" db="EMBL/GenBank/DDBJ databases">
        <title>Draft genome sequence of Kitasatospora griseola MF730-N6, a bafilomycin, terpentecin and satosporin producer.</title>
        <authorList>
            <person name="Arens J.C."/>
            <person name="Haltli B."/>
            <person name="Kerr R.G."/>
        </authorList>
    </citation>
    <scope>NUCLEOTIDE SEQUENCE [LARGE SCALE GENOMIC DNA]</scope>
    <source>
        <strain evidence="8 9">MF730-N6</strain>
    </source>
</reference>
<feature type="region of interest" description="Disordered" evidence="5">
    <location>
        <begin position="209"/>
        <end position="245"/>
    </location>
</feature>
<comment type="caution">
    <text evidence="8">The sequence shown here is derived from an EMBL/GenBank/DDBJ whole genome shotgun (WGS) entry which is preliminary data.</text>
</comment>
<evidence type="ECO:0000259" key="6">
    <source>
        <dbReference type="Pfam" id="PF04542"/>
    </source>
</evidence>
<evidence type="ECO:0000259" key="7">
    <source>
        <dbReference type="Pfam" id="PF08281"/>
    </source>
</evidence>
<evidence type="ECO:0000256" key="3">
    <source>
        <dbReference type="ARBA" id="ARBA00023082"/>
    </source>
</evidence>
<dbReference type="STRING" id="2064.TR51_27690"/>
<dbReference type="Gene3D" id="1.10.10.10">
    <property type="entry name" value="Winged helix-like DNA-binding domain superfamily/Winged helix DNA-binding domain"/>
    <property type="match status" value="1"/>
</dbReference>
<proteinExistence type="inferred from homology"/>
<dbReference type="GO" id="GO:0016987">
    <property type="term" value="F:sigma factor activity"/>
    <property type="evidence" value="ECO:0007669"/>
    <property type="project" value="UniProtKB-KW"/>
</dbReference>
<evidence type="ECO:0000256" key="1">
    <source>
        <dbReference type="ARBA" id="ARBA00010641"/>
    </source>
</evidence>
<sequence length="245" mass="26126">MMWRVHSAEHHGADDGARRGRPDAPDRPAGRRADLAAAVRAAQDGDEEAFRVLFRAVQPGLLRYLRVLVGGKAEDAEDIASEAWLQIARDLPGFRGDADGFRGWAVTVARNRAMDHLRRVRRRPVADLPVEYLAELAAVEDTAGQAMATVATSDALALIASLPPDQAEAVLLRVVLGLDAESAAKVLGKRAGSVRMAAHRGLRRLARTLDQTGGAADGVPGRAAGKKTSAQGVTPAQVPTLRDMR</sequence>
<evidence type="ECO:0000313" key="9">
    <source>
        <dbReference type="Proteomes" id="UP000032066"/>
    </source>
</evidence>
<dbReference type="InterPro" id="IPR039425">
    <property type="entry name" value="RNA_pol_sigma-70-like"/>
</dbReference>
<name>A0A0D0NXS0_KITGR</name>
<dbReference type="SUPFAM" id="SSF88659">
    <property type="entry name" value="Sigma3 and sigma4 domains of RNA polymerase sigma factors"/>
    <property type="match status" value="1"/>
</dbReference>
<keyword evidence="9" id="KW-1185">Reference proteome</keyword>
<evidence type="ECO:0000313" key="8">
    <source>
        <dbReference type="EMBL" id="KIQ64036.1"/>
    </source>
</evidence>